<comment type="caution">
    <text evidence="1">The sequence shown here is derived from an EMBL/GenBank/DDBJ whole genome shotgun (WGS) entry which is preliminary data.</text>
</comment>
<evidence type="ECO:0000313" key="2">
    <source>
        <dbReference type="Proteomes" id="UP000830395"/>
    </source>
</evidence>
<keyword evidence="2" id="KW-1185">Reference proteome</keyword>
<gene>
    <name evidence="1" type="ORF">PDJAM_G00059900</name>
</gene>
<evidence type="ECO:0000313" key="1">
    <source>
        <dbReference type="EMBL" id="MCJ8740524.1"/>
    </source>
</evidence>
<dbReference type="EMBL" id="CM040989">
    <property type="protein sequence ID" value="MCJ8740524.1"/>
    <property type="molecule type" value="Genomic_DNA"/>
</dbReference>
<accession>A0ACC5YXT7</accession>
<dbReference type="Proteomes" id="UP000830395">
    <property type="component" value="Chromosome 15"/>
</dbReference>
<protein>
    <submittedName>
        <fullName evidence="1">Uncharacterized protein</fullName>
    </submittedName>
</protein>
<organism evidence="1 2">
    <name type="scientific">Pangasius djambal</name>
    <dbReference type="NCBI Taxonomy" id="1691987"/>
    <lineage>
        <taxon>Eukaryota</taxon>
        <taxon>Metazoa</taxon>
        <taxon>Chordata</taxon>
        <taxon>Craniata</taxon>
        <taxon>Vertebrata</taxon>
        <taxon>Euteleostomi</taxon>
        <taxon>Actinopterygii</taxon>
        <taxon>Neopterygii</taxon>
        <taxon>Teleostei</taxon>
        <taxon>Ostariophysi</taxon>
        <taxon>Siluriformes</taxon>
        <taxon>Pangasiidae</taxon>
        <taxon>Pangasius</taxon>
    </lineage>
</organism>
<reference evidence="1" key="1">
    <citation type="submission" date="2020-02" db="EMBL/GenBank/DDBJ databases">
        <title>Genome sequencing of the panga catfish, Pangasius djambal.</title>
        <authorList>
            <person name="Wen M."/>
            <person name="Zahm M."/>
            <person name="Roques C."/>
            <person name="Cabau C."/>
            <person name="Klopp C."/>
            <person name="Donnadieu C."/>
            <person name="Jouanno E."/>
            <person name="Avarre J.-C."/>
            <person name="Campet M."/>
            <person name="Ha T."/>
            <person name="Dugue R."/>
            <person name="Lampietro C."/>
            <person name="Louis A."/>
            <person name="Herpin A."/>
            <person name="Echchiki A."/>
            <person name="Berthelot C."/>
            <person name="Parey E."/>
            <person name="Roest-Crollius H."/>
            <person name="Braasch I."/>
            <person name="Postlethwait J.H."/>
            <person name="Bobe J."/>
            <person name="Montfort J."/>
            <person name="Bouchez O."/>
            <person name="Begum T."/>
            <person name="Schartl M."/>
            <person name="Gustiano R."/>
            <person name="Guiguen Y."/>
        </authorList>
    </citation>
    <scope>NUCLEOTIDE SEQUENCE</scope>
    <source>
        <strain evidence="1">Pdj_M5554</strain>
    </source>
</reference>
<sequence length="460" mass="51975">MSKSTGNFLTLSQAIDKFSADGMRLALADAGDTIEDANFVETMADAGILRLYTWVEWVKEIISNQNNLRTGPADTFNDRVFASEMNSGIIRTEQHYERMMYKEALKTGFFEFQAAKDKYRELAIEGMHRDLVFQFIENQTLLLAPVCPHLCEFTWALLGKSESLMKASWPVAGPVDEVLIRSSQYLMETAHDLRLRLKAYMQPPKNKKGDNKAPVKPSHCAVYVAKSYPPWQHSALSLLAKHYKSNGGTLPDNKVIAVELGAMPELKKYMKRVMPFVAMIKDNLEKKGPRVLELELEFDERAVLLENIVYLTNSLELDQIDVLFASEGDDKVKEECCPGKPFSVFRSEPGVSVCLLNPQPFNGLFSSRVDIRQGDTKDSITRRLYRANRGIKVLSKVKLMRFEDPLLGPRRVPVLGKEEQGKLAISDTSVFHINLEEKKVRLSDNGLTVDVGDTLVYLIE</sequence>
<proteinExistence type="predicted"/>
<name>A0ACC5YXT7_9TELE</name>